<comment type="subcellular location">
    <subcellularLocation>
        <location evidence="1">Cell inner membrane</location>
        <topology evidence="1">Multi-pass membrane protein</topology>
    </subcellularLocation>
</comment>
<feature type="compositionally biased region" description="Low complexity" evidence="6">
    <location>
        <begin position="470"/>
        <end position="489"/>
    </location>
</feature>
<feature type="transmembrane region" description="Helical" evidence="7">
    <location>
        <begin position="336"/>
        <end position="356"/>
    </location>
</feature>
<dbReference type="Pfam" id="PF07690">
    <property type="entry name" value="MFS_1"/>
    <property type="match status" value="1"/>
</dbReference>
<feature type="transmembrane region" description="Helical" evidence="7">
    <location>
        <begin position="232"/>
        <end position="251"/>
    </location>
</feature>
<feature type="transmembrane region" description="Helical" evidence="7">
    <location>
        <begin position="397"/>
        <end position="417"/>
    </location>
</feature>
<feature type="transmembrane region" description="Helical" evidence="7">
    <location>
        <begin position="272"/>
        <end position="291"/>
    </location>
</feature>
<evidence type="ECO:0000256" key="3">
    <source>
        <dbReference type="ARBA" id="ARBA00022692"/>
    </source>
</evidence>
<evidence type="ECO:0000256" key="4">
    <source>
        <dbReference type="ARBA" id="ARBA00022989"/>
    </source>
</evidence>
<reference evidence="9 10" key="1">
    <citation type="submission" date="2020-08" db="EMBL/GenBank/DDBJ databases">
        <title>novel species in genus Nocardioides.</title>
        <authorList>
            <person name="Zhang G."/>
        </authorList>
    </citation>
    <scope>NUCLEOTIDE SEQUENCE [LARGE SCALE GENOMIC DNA]</scope>
    <source>
        <strain evidence="9 10">SC8A-24</strain>
    </source>
</reference>
<feature type="transmembrane region" description="Helical" evidence="7">
    <location>
        <begin position="108"/>
        <end position="128"/>
    </location>
</feature>
<dbReference type="Gene3D" id="1.20.1250.20">
    <property type="entry name" value="MFS general substrate transporter like domains"/>
    <property type="match status" value="1"/>
</dbReference>
<feature type="region of interest" description="Disordered" evidence="6">
    <location>
        <begin position="462"/>
        <end position="489"/>
    </location>
</feature>
<feature type="transmembrane region" description="Helical" evidence="7">
    <location>
        <begin position="48"/>
        <end position="67"/>
    </location>
</feature>
<keyword evidence="10" id="KW-1185">Reference proteome</keyword>
<feature type="transmembrane region" description="Helical" evidence="7">
    <location>
        <begin position="311"/>
        <end position="329"/>
    </location>
</feature>
<name>A0ABR6UCB8_9ACTN</name>
<evidence type="ECO:0000313" key="9">
    <source>
        <dbReference type="EMBL" id="MBC2961915.1"/>
    </source>
</evidence>
<feature type="domain" description="Major facilitator superfamily (MFS) profile" evidence="8">
    <location>
        <begin position="14"/>
        <end position="461"/>
    </location>
</feature>
<dbReference type="InterPro" id="IPR020846">
    <property type="entry name" value="MFS_dom"/>
</dbReference>
<feature type="transmembrane region" description="Helical" evidence="7">
    <location>
        <begin position="79"/>
        <end position="102"/>
    </location>
</feature>
<protein>
    <submittedName>
        <fullName evidence="9">MFS transporter</fullName>
    </submittedName>
</protein>
<dbReference type="EMBL" id="JACMYC010000013">
    <property type="protein sequence ID" value="MBC2961915.1"/>
    <property type="molecule type" value="Genomic_DNA"/>
</dbReference>
<feature type="transmembrane region" description="Helical" evidence="7">
    <location>
        <begin position="203"/>
        <end position="220"/>
    </location>
</feature>
<comment type="caution">
    <text evidence="9">The sequence shown here is derived from an EMBL/GenBank/DDBJ whole genome shotgun (WGS) entry which is preliminary data.</text>
</comment>
<dbReference type="PANTHER" id="PTHR23501">
    <property type="entry name" value="MAJOR FACILITATOR SUPERFAMILY"/>
    <property type="match status" value="1"/>
</dbReference>
<keyword evidence="5 7" id="KW-0472">Membrane</keyword>
<evidence type="ECO:0000256" key="6">
    <source>
        <dbReference type="SAM" id="MobiDB-lite"/>
    </source>
</evidence>
<organism evidence="9 10">
    <name type="scientific">Nocardioides deserti</name>
    <dbReference type="NCBI Taxonomy" id="1588644"/>
    <lineage>
        <taxon>Bacteria</taxon>
        <taxon>Bacillati</taxon>
        <taxon>Actinomycetota</taxon>
        <taxon>Actinomycetes</taxon>
        <taxon>Propionibacteriales</taxon>
        <taxon>Nocardioidaceae</taxon>
        <taxon>Nocardioides</taxon>
    </lineage>
</organism>
<feature type="transmembrane region" description="Helical" evidence="7">
    <location>
        <begin position="362"/>
        <end position="385"/>
    </location>
</feature>
<evidence type="ECO:0000259" key="8">
    <source>
        <dbReference type="PROSITE" id="PS50850"/>
    </source>
</evidence>
<evidence type="ECO:0000313" key="10">
    <source>
        <dbReference type="Proteomes" id="UP000604001"/>
    </source>
</evidence>
<dbReference type="Proteomes" id="UP000604001">
    <property type="component" value="Unassembled WGS sequence"/>
</dbReference>
<proteinExistence type="predicted"/>
<feature type="transmembrane region" description="Helical" evidence="7">
    <location>
        <begin position="12"/>
        <end position="36"/>
    </location>
</feature>
<keyword evidence="4 7" id="KW-1133">Transmembrane helix</keyword>
<evidence type="ECO:0000256" key="7">
    <source>
        <dbReference type="SAM" id="Phobius"/>
    </source>
</evidence>
<dbReference type="PANTHER" id="PTHR23501:SF191">
    <property type="entry name" value="VACUOLAR BASIC AMINO ACID TRANSPORTER 4"/>
    <property type="match status" value="1"/>
</dbReference>
<dbReference type="InterPro" id="IPR036259">
    <property type="entry name" value="MFS_trans_sf"/>
</dbReference>
<feature type="transmembrane region" description="Helical" evidence="7">
    <location>
        <begin position="140"/>
        <end position="159"/>
    </location>
</feature>
<dbReference type="InterPro" id="IPR011701">
    <property type="entry name" value="MFS"/>
</dbReference>
<feature type="transmembrane region" description="Helical" evidence="7">
    <location>
        <begin position="165"/>
        <end position="191"/>
    </location>
</feature>
<keyword evidence="2" id="KW-0813">Transport</keyword>
<evidence type="ECO:0000256" key="2">
    <source>
        <dbReference type="ARBA" id="ARBA00022448"/>
    </source>
</evidence>
<feature type="transmembrane region" description="Helical" evidence="7">
    <location>
        <begin position="437"/>
        <end position="456"/>
    </location>
</feature>
<sequence>MNPADQPIRRRALLWAAVVSGLLLAMLDQTIVGTALPGIVDDLGGPGWYVWAFTAYLVPATVLLTVAARLSDRHGRQRVLLTGMGLFVAGSTVCAVAGSMPVLTAGRAVQGVGAAALEALSFIVVSELSGAGRSGAGQAAISAVMGFSFVAGPLVGGLLTDTVGWRWAFLVNVPIGLVAMVAVSLALPAAFGRRESRETPLDVLGIAALSLSVGAVLVGVNRHQELGSWTSATTGGAVVLGLVGLTFFTFVERRAVAPVIPLRVLTDRVSGSLILAGAFATTGLYACVLLVPRWYQLDQGTSATGSGLRVYPLLIGLLIGVNIGAVAVVRRLDVRGPLLVAGAVALIGAGGFALLSGDSPTWAPLASMALLGLGMGPALSGLQIAIGRTTAPGDLGAAMGTLLLGRQVVGVVALTAADALYRSHATTHEAAAATGHGVAWVAGTGAVVAALALVGLRDRLPTPTLTAEDGPSQAGRSAAPASRAAAGAT</sequence>
<dbReference type="PROSITE" id="PS50850">
    <property type="entry name" value="MFS"/>
    <property type="match status" value="1"/>
</dbReference>
<keyword evidence="3 7" id="KW-0812">Transmembrane</keyword>
<evidence type="ECO:0000256" key="1">
    <source>
        <dbReference type="ARBA" id="ARBA00004429"/>
    </source>
</evidence>
<gene>
    <name evidence="9" type="ORF">H7344_16590</name>
</gene>
<accession>A0ABR6UCB8</accession>
<dbReference type="RefSeq" id="WP_186347116.1">
    <property type="nucleotide sequence ID" value="NZ_BMMR01000010.1"/>
</dbReference>
<dbReference type="SUPFAM" id="SSF103473">
    <property type="entry name" value="MFS general substrate transporter"/>
    <property type="match status" value="1"/>
</dbReference>
<evidence type="ECO:0000256" key="5">
    <source>
        <dbReference type="ARBA" id="ARBA00023136"/>
    </source>
</evidence>